<name>A0ABT9NGD1_9ACTO</name>
<sequence length="245" mass="27142">MRIGVYVDGFNLYYGARGLFSRGTAGWRWIDLRKLSKTILATKPRWKATNLRVVYCTAKIKASSSAPNLTGPRDQDVYIRALQDSGSIDSLELGHYVERVANAPLAIKNRHGKPSIVRPAWPIKVSSDQHGNITDGLFMASVSRREEKGSDVNIASHLLIDILEKRIDGAIAISNDSDLAFPIRYARKQVPVGVVNPSRSPLAGDLRGTPDDGVGNHWWYRLTPSDILNSQLPTKIGNLSKPEDW</sequence>
<reference evidence="1 2" key="1">
    <citation type="submission" date="2023-07" db="EMBL/GenBank/DDBJ databases">
        <title>Sequencing the genomes of 1000 actinobacteria strains.</title>
        <authorList>
            <person name="Klenk H.-P."/>
        </authorList>
    </citation>
    <scope>NUCLEOTIDE SEQUENCE [LARGE SCALE GENOMIC DNA]</scope>
    <source>
        <strain evidence="1 2">DSM 17163</strain>
    </source>
</reference>
<dbReference type="EMBL" id="JAUSQX010000001">
    <property type="protein sequence ID" value="MDP9806425.1"/>
    <property type="molecule type" value="Genomic_DNA"/>
</dbReference>
<protein>
    <recommendedName>
        <fullName evidence="3">NYN domain-containing protein</fullName>
    </recommendedName>
</protein>
<comment type="caution">
    <text evidence="1">The sequence shown here is derived from an EMBL/GenBank/DDBJ whole genome shotgun (WGS) entry which is preliminary data.</text>
</comment>
<keyword evidence="2" id="KW-1185">Reference proteome</keyword>
<organism evidence="1 2">
    <name type="scientific">Trueperella bonasi</name>
    <dbReference type="NCBI Taxonomy" id="312286"/>
    <lineage>
        <taxon>Bacteria</taxon>
        <taxon>Bacillati</taxon>
        <taxon>Actinomycetota</taxon>
        <taxon>Actinomycetes</taxon>
        <taxon>Actinomycetales</taxon>
        <taxon>Actinomycetaceae</taxon>
        <taxon>Trueperella</taxon>
    </lineage>
</organism>
<dbReference type="CDD" id="cd18722">
    <property type="entry name" value="PIN_NicB-like"/>
    <property type="match status" value="1"/>
</dbReference>
<dbReference type="Proteomes" id="UP001243212">
    <property type="component" value="Unassembled WGS sequence"/>
</dbReference>
<dbReference type="Gene3D" id="3.40.50.1010">
    <property type="entry name" value="5'-nuclease"/>
    <property type="match status" value="1"/>
</dbReference>
<dbReference type="RefSeq" id="WP_307682650.1">
    <property type="nucleotide sequence ID" value="NZ_JAUSQX010000001.1"/>
</dbReference>
<evidence type="ECO:0000313" key="1">
    <source>
        <dbReference type="EMBL" id="MDP9806425.1"/>
    </source>
</evidence>
<proteinExistence type="predicted"/>
<gene>
    <name evidence="1" type="ORF">J2S70_001007</name>
</gene>
<evidence type="ECO:0008006" key="3">
    <source>
        <dbReference type="Google" id="ProtNLM"/>
    </source>
</evidence>
<evidence type="ECO:0000313" key="2">
    <source>
        <dbReference type="Proteomes" id="UP001243212"/>
    </source>
</evidence>
<accession>A0ABT9NGD1</accession>